<dbReference type="Gene3D" id="3.40.50.2020">
    <property type="match status" value="1"/>
</dbReference>
<sequence>MVRDIYNLLFPEMCPGCSVRLSPGERTICTVCRHRLPVTEYHLIRENPVEKIFYGRVKIEFAAAFLLFRKKGVVQQLIHHLKYKGQSDIGIFLGKWYGACLSETGLRNKIDMVIPVPLHPKKQRKRGYNQVTAFAKCIADAVKADYREDILIKTTNIKAQAFKNRLARWKESESIFDIRQGIAFAPCHILLVDDVITTGATLERCARALQKHGNVKVSIAVMAMTV</sequence>
<comment type="similarity">
    <text evidence="1">Belongs to the ComF/GntX family.</text>
</comment>
<reference evidence="3 4" key="1">
    <citation type="submission" date="2018-10" db="EMBL/GenBank/DDBJ databases">
        <title>Sinomicrobium pectinilyticum sp. nov., a pectinase-producing bacterium isolated from alkaline and saline soil, and emended description of the genus Sinomicrobium.</title>
        <authorList>
            <person name="Cheng B."/>
            <person name="Li C."/>
            <person name="Lai Q."/>
            <person name="Du M."/>
            <person name="Shao Z."/>
            <person name="Xu P."/>
            <person name="Yang C."/>
        </authorList>
    </citation>
    <scope>NUCLEOTIDE SEQUENCE [LARGE SCALE GENOMIC DNA]</scope>
    <source>
        <strain evidence="3 4">5DNS001</strain>
    </source>
</reference>
<dbReference type="PANTHER" id="PTHR47505:SF1">
    <property type="entry name" value="DNA UTILIZATION PROTEIN YHGH"/>
    <property type="match status" value="1"/>
</dbReference>
<evidence type="ECO:0000313" key="3">
    <source>
        <dbReference type="EMBL" id="RNL93532.1"/>
    </source>
</evidence>
<proteinExistence type="inferred from homology"/>
<dbReference type="InterPro" id="IPR051910">
    <property type="entry name" value="ComF/GntX_DNA_util-trans"/>
</dbReference>
<dbReference type="CDD" id="cd06223">
    <property type="entry name" value="PRTases_typeI"/>
    <property type="match status" value="1"/>
</dbReference>
<evidence type="ECO:0000259" key="2">
    <source>
        <dbReference type="Pfam" id="PF00156"/>
    </source>
</evidence>
<dbReference type="Pfam" id="PF00156">
    <property type="entry name" value="Pribosyltran"/>
    <property type="match status" value="1"/>
</dbReference>
<gene>
    <name evidence="3" type="ORF">ED312_02200</name>
</gene>
<keyword evidence="4" id="KW-1185">Reference proteome</keyword>
<protein>
    <submittedName>
        <fullName evidence="3">ComF family protein</fullName>
    </submittedName>
</protein>
<evidence type="ECO:0000313" key="4">
    <source>
        <dbReference type="Proteomes" id="UP000267469"/>
    </source>
</evidence>
<accession>A0A3N0F0N4</accession>
<name>A0A3N0F0N4_SINP1</name>
<dbReference type="AlphaFoldDB" id="A0A3N0F0N4"/>
<feature type="domain" description="Phosphoribosyltransferase" evidence="2">
    <location>
        <begin position="187"/>
        <end position="222"/>
    </location>
</feature>
<organism evidence="3 4">
    <name type="scientific">Sinomicrobium pectinilyticum</name>
    <dbReference type="NCBI Taxonomy" id="1084421"/>
    <lineage>
        <taxon>Bacteria</taxon>
        <taxon>Pseudomonadati</taxon>
        <taxon>Bacteroidota</taxon>
        <taxon>Flavobacteriia</taxon>
        <taxon>Flavobacteriales</taxon>
        <taxon>Flavobacteriaceae</taxon>
        <taxon>Sinomicrobium</taxon>
    </lineage>
</organism>
<dbReference type="SUPFAM" id="SSF53271">
    <property type="entry name" value="PRTase-like"/>
    <property type="match status" value="1"/>
</dbReference>
<evidence type="ECO:0000256" key="1">
    <source>
        <dbReference type="ARBA" id="ARBA00008007"/>
    </source>
</evidence>
<comment type="caution">
    <text evidence="3">The sequence shown here is derived from an EMBL/GenBank/DDBJ whole genome shotgun (WGS) entry which is preliminary data.</text>
</comment>
<dbReference type="InterPro" id="IPR029057">
    <property type="entry name" value="PRTase-like"/>
</dbReference>
<dbReference type="OrthoDB" id="9779910at2"/>
<dbReference type="InterPro" id="IPR000836">
    <property type="entry name" value="PRTase_dom"/>
</dbReference>
<dbReference type="PANTHER" id="PTHR47505">
    <property type="entry name" value="DNA UTILIZATION PROTEIN YHGH"/>
    <property type="match status" value="1"/>
</dbReference>
<dbReference type="Proteomes" id="UP000267469">
    <property type="component" value="Unassembled WGS sequence"/>
</dbReference>
<dbReference type="EMBL" id="RJTM01000011">
    <property type="protein sequence ID" value="RNL93532.1"/>
    <property type="molecule type" value="Genomic_DNA"/>
</dbReference>